<feature type="transmembrane region" description="Helical" evidence="1">
    <location>
        <begin position="143"/>
        <end position="168"/>
    </location>
</feature>
<dbReference type="InterPro" id="IPR035287">
    <property type="entry name" value="DUF5362"/>
</dbReference>
<feature type="transmembrane region" description="Helical" evidence="1">
    <location>
        <begin position="88"/>
        <end position="112"/>
    </location>
</feature>
<gene>
    <name evidence="2" type="ORF">EV695_0468</name>
</gene>
<proteinExistence type="predicted"/>
<reference evidence="2 3" key="1">
    <citation type="submission" date="2019-03" db="EMBL/GenBank/DDBJ databases">
        <title>Genomic Encyclopedia of Type Strains, Phase IV (KMG-IV): sequencing the most valuable type-strain genomes for metagenomic binning, comparative biology and taxonomic classification.</title>
        <authorList>
            <person name="Goeker M."/>
        </authorList>
    </citation>
    <scope>NUCLEOTIDE SEQUENCE [LARGE SCALE GENOMIC DNA]</scope>
    <source>
        <strain evidence="2 3">DSM 24830</strain>
    </source>
</reference>
<keyword evidence="1" id="KW-0812">Transmembrane</keyword>
<evidence type="ECO:0000313" key="2">
    <source>
        <dbReference type="EMBL" id="TCJ88610.1"/>
    </source>
</evidence>
<evidence type="ECO:0008006" key="4">
    <source>
        <dbReference type="Google" id="ProtNLM"/>
    </source>
</evidence>
<dbReference type="RefSeq" id="WP_131904293.1">
    <property type="nucleotide sequence ID" value="NZ_BAAAFU010000008.1"/>
</dbReference>
<comment type="caution">
    <text evidence="2">The sequence shown here is derived from an EMBL/GenBank/DDBJ whole genome shotgun (WGS) entry which is preliminary data.</text>
</comment>
<feature type="transmembrane region" description="Helical" evidence="1">
    <location>
        <begin position="44"/>
        <end position="68"/>
    </location>
</feature>
<evidence type="ECO:0000256" key="1">
    <source>
        <dbReference type="SAM" id="Phobius"/>
    </source>
</evidence>
<sequence length="172" mass="17826">MSSNVNDAFATPKSDVAGTTIGNNNSGNAITTGIVDQLKRTRPWVLLISIVGFIFTALMAIGTVGIFFGGGAAMMGGPGMPRGIGGGGLIIGMGVMYLIMTILYFVISLFLLKYAGAIKRFVASGTAQDMEAALKHQASFWKLIGILTLLTIVIMIVMMVVGIGGALMGGAF</sequence>
<keyword evidence="3" id="KW-1185">Reference proteome</keyword>
<keyword evidence="1" id="KW-0472">Membrane</keyword>
<name>A0A4R1F5D2_9GAMM</name>
<organism evidence="2 3">
    <name type="scientific">Cocleimonas flava</name>
    <dbReference type="NCBI Taxonomy" id="634765"/>
    <lineage>
        <taxon>Bacteria</taxon>
        <taxon>Pseudomonadati</taxon>
        <taxon>Pseudomonadota</taxon>
        <taxon>Gammaproteobacteria</taxon>
        <taxon>Thiotrichales</taxon>
        <taxon>Thiotrichaceae</taxon>
        <taxon>Cocleimonas</taxon>
    </lineage>
</organism>
<dbReference type="Proteomes" id="UP000294887">
    <property type="component" value="Unassembled WGS sequence"/>
</dbReference>
<evidence type="ECO:0000313" key="3">
    <source>
        <dbReference type="Proteomes" id="UP000294887"/>
    </source>
</evidence>
<protein>
    <recommendedName>
        <fullName evidence="4">DUF5362 domain-containing protein</fullName>
    </recommendedName>
</protein>
<dbReference type="EMBL" id="SMFQ01000002">
    <property type="protein sequence ID" value="TCJ88610.1"/>
    <property type="molecule type" value="Genomic_DNA"/>
</dbReference>
<keyword evidence="1" id="KW-1133">Transmembrane helix</keyword>
<dbReference type="OrthoDB" id="5625314at2"/>
<accession>A0A4R1F5D2</accession>
<dbReference type="AlphaFoldDB" id="A0A4R1F5D2"/>
<dbReference type="Pfam" id="PF17319">
    <property type="entry name" value="DUF5362"/>
    <property type="match status" value="1"/>
</dbReference>